<feature type="compositionally biased region" description="Polar residues" evidence="11">
    <location>
        <begin position="987"/>
        <end position="1006"/>
    </location>
</feature>
<dbReference type="InterPro" id="IPR037120">
    <property type="entry name" value="Haem_peroxidase_sf_animal"/>
</dbReference>
<evidence type="ECO:0000256" key="7">
    <source>
        <dbReference type="ARBA" id="ARBA00023002"/>
    </source>
</evidence>
<dbReference type="GO" id="GO:0046872">
    <property type="term" value="F:metal ion binding"/>
    <property type="evidence" value="ECO:0007669"/>
    <property type="project" value="UniProtKB-KW"/>
</dbReference>
<feature type="compositionally biased region" description="Polar residues" evidence="11">
    <location>
        <begin position="936"/>
        <end position="948"/>
    </location>
</feature>
<evidence type="ECO:0000256" key="1">
    <source>
        <dbReference type="ARBA" id="ARBA00004613"/>
    </source>
</evidence>
<sequence length="1593" mass="182041">MQKLNQRHQYGDFHGSDTPMEFIKIIIFFVSTTTLFAITVQTKDTQNLLSKAQYLVHQSATIQNEIQNSTEHIDSIDSDLKTIYVYNNFKFDEENVTDDSSISPSYPRKLKIISTVSDNQNVSKNSKRRKSAMRNAVRTAAIEGLEAMRELYDIKEPGLIKKGFFLDINHPATKLFEFSAPDDNITHQNAKAAYANIVAAKKLQNSYKLNFSGYGRQAPVKISMRKTPLESFCPPRTQPRCTPASRRYRTHDGTCNNSRKPRWGSAQMPFHRFLAPEYSDGIENIRLSLNGGPLASARFISLLVHGSRDSDSPVTLMLAQWGQFIDHDVTSTAQPRSVNGSVPQCCGVPDQHPACATIKVPKDDPWLSPLNIRCLEFLRSAPAQRRDCLLSWREQTNQVTSFLDASTIYSSNPITAENVRVFRDGLLLFGRGPPNEDVCFRGALSNKCVRPGDSRSGEQPGLLAMHHVLVGEHNRVAIELAGLNPHWSDEKIYQEARRIIGAMVQHITYREFLPLVLGRDVCRLFDLELEREGFFQNYDIRVNPTVANSFSAAAFRFGHSLIQGSYMRSNSHNQFIDNNVTLHEENTIGDIGGPGSLHRLLRGLAIQRAQKRDEFITAELTNHLFQSNSFPFGLDLAAINIQRGRDHGLPSYTQWREPCGLSPIRDWNDLERIVGPRSSRRIQQGYKDVQDIDLFVAGLAERPVVGGLVGPTFSCIIAQQFSNLRKGDRFWYENDGFESSFTPAQLQSIRQVSLAQIICRTLGSGTIQPHIFLPHDVLSNERRSCGFGILSPIDLRPWVEIEPFVKKMPLQQQVSGSKIRNHNDDVLDKVDFTSNGMTGIQKPVVGMLSQLKTNESLVNSKLDFTNTNNKRPNKNKLRRNGQVRTTKVPTKSDDVQGEQTTKRNSVHKTHHRPKRAITEDEFNLTIPPELTDTKDTYGTNKTIQSTGHFISNRREYSYSSARPYQNYRPISDSPLANYQAHRPQNDVTIRPQNDYNNGPHSPSQSDAPYRPYARPQNDNHPYDNYKPVHEVQITPQQDYSANRPQAQHQPNRPQSDYQRPHTRPDVRPYKHKPNNRPSQTDYDYRPSSIVTSTMYNVHDQVDDDNDKPYYTTFRPQQDTVIRPPNEYNSLTNNDEPEIYIKPQSPYSIDKTTRRPQNDNSYNRPPQHDDNYNRPIQNIRPISNADDDLRPDYIEPTINSPSDVYIRPQYSLNAGQPSHENIPLDDGYINQSDRPTLIQTDTYDRPDHHSSMETTFKPMIYLDDFGLSTNNKYSTPFSYDVHTTPHYNHDNQNDDFGYNDKFPNKNKIKPNIYTLDEINGIHKVTTHRPNGFLLFGPIRTPLKNPQYEAYTYFTKFLSSLANVFSYPSVVDTEALLANQNTRQKDTHDLPLVEEKSGGIVVSSNDNELGENTTTMFDKDGYLRPEHMNLERLNLTTNSTDKNDKNSNHNEIDDFILPLLFEQNSDSNRNRPQKKRPDSDDLRDQKIADNIKTRQKRSDQTAKKRTDQTGQKQSKRTQFKHSTNKTEKPPIFMVPLEVLTKPERPDNWVMFHSVYKPPLPTVPVIQMGDDVASEIPQPLIKFEKIRKTHSMKSNG</sequence>
<feature type="compositionally biased region" description="Basic and acidic residues" evidence="11">
    <location>
        <begin position="1058"/>
        <end position="1068"/>
    </location>
</feature>
<evidence type="ECO:0000256" key="8">
    <source>
        <dbReference type="ARBA" id="ARBA00023004"/>
    </source>
</evidence>
<accession>A0A9Q0MVP6</accession>
<dbReference type="FunFam" id="1.10.640.10:FF:000003">
    <property type="entry name" value="chorion peroxidase"/>
    <property type="match status" value="1"/>
</dbReference>
<keyword evidence="9" id="KW-1015">Disulfide bond</keyword>
<proteinExistence type="predicted"/>
<dbReference type="GO" id="GO:0022412">
    <property type="term" value="P:cellular process involved in reproduction in multicellular organism"/>
    <property type="evidence" value="ECO:0007669"/>
    <property type="project" value="UniProtKB-ARBA"/>
</dbReference>
<comment type="subcellular location">
    <subcellularLocation>
        <location evidence="1">Secreted</location>
    </subcellularLocation>
</comment>
<dbReference type="InterPro" id="IPR010255">
    <property type="entry name" value="Haem_peroxidase_sf"/>
</dbReference>
<evidence type="ECO:0000256" key="12">
    <source>
        <dbReference type="SAM" id="Phobius"/>
    </source>
</evidence>
<dbReference type="PANTHER" id="PTHR11475">
    <property type="entry name" value="OXIDASE/PEROXIDASE"/>
    <property type="match status" value="1"/>
</dbReference>
<keyword evidence="7" id="KW-0560">Oxidoreductase</keyword>
<dbReference type="PRINTS" id="PR00457">
    <property type="entry name" value="ANPEROXIDASE"/>
</dbReference>
<feature type="region of interest" description="Disordered" evidence="11">
    <location>
        <begin position="1461"/>
        <end position="1526"/>
    </location>
</feature>
<dbReference type="Pfam" id="PF03098">
    <property type="entry name" value="An_peroxidase"/>
    <property type="match status" value="1"/>
</dbReference>
<gene>
    <name evidence="13" type="primary">Pxt_4</name>
    <name evidence="13" type="ORF">Bhyg_10107</name>
</gene>
<evidence type="ECO:0000256" key="4">
    <source>
        <dbReference type="ARBA" id="ARBA00022617"/>
    </source>
</evidence>
<keyword evidence="5 10" id="KW-0479">Metal-binding</keyword>
<keyword evidence="3 13" id="KW-0575">Peroxidase</keyword>
<keyword evidence="12" id="KW-1133">Transmembrane helix</keyword>
<keyword evidence="8 10" id="KW-0408">Iron</keyword>
<dbReference type="CDD" id="cd09823">
    <property type="entry name" value="peroxinectin_like"/>
    <property type="match status" value="1"/>
</dbReference>
<keyword evidence="14" id="KW-1185">Reference proteome</keyword>
<protein>
    <submittedName>
        <fullName evidence="13">Chorion peroxidase</fullName>
    </submittedName>
</protein>
<feature type="compositionally biased region" description="Basic residues" evidence="11">
    <location>
        <begin position="904"/>
        <end position="914"/>
    </location>
</feature>
<comment type="caution">
    <text evidence="13">The sequence shown here is derived from an EMBL/GenBank/DDBJ whole genome shotgun (WGS) entry which is preliminary data.</text>
</comment>
<evidence type="ECO:0000256" key="10">
    <source>
        <dbReference type="PIRSR" id="PIRSR619791-2"/>
    </source>
</evidence>
<keyword evidence="2" id="KW-0964">Secreted</keyword>
<dbReference type="Proteomes" id="UP001151699">
    <property type="component" value="Chromosome X"/>
</dbReference>
<keyword evidence="4 10" id="KW-0349">Heme</keyword>
<feature type="region of interest" description="Disordered" evidence="11">
    <location>
        <begin position="987"/>
        <end position="1026"/>
    </location>
</feature>
<feature type="compositionally biased region" description="Polar residues" evidence="11">
    <location>
        <begin position="1039"/>
        <end position="1057"/>
    </location>
</feature>
<dbReference type="EMBL" id="WJQU01000003">
    <property type="protein sequence ID" value="KAJ6637377.1"/>
    <property type="molecule type" value="Genomic_DNA"/>
</dbReference>
<keyword evidence="12" id="KW-0812">Transmembrane</keyword>
<evidence type="ECO:0000256" key="5">
    <source>
        <dbReference type="ARBA" id="ARBA00022723"/>
    </source>
</evidence>
<dbReference type="InterPro" id="IPR019791">
    <property type="entry name" value="Haem_peroxidase_animal"/>
</dbReference>
<evidence type="ECO:0000313" key="13">
    <source>
        <dbReference type="EMBL" id="KAJ6637377.1"/>
    </source>
</evidence>
<dbReference type="OrthoDB" id="823504at2759"/>
<evidence type="ECO:0000256" key="6">
    <source>
        <dbReference type="ARBA" id="ARBA00022729"/>
    </source>
</evidence>
<dbReference type="PROSITE" id="PS50292">
    <property type="entry name" value="PEROXIDASE_3"/>
    <property type="match status" value="1"/>
</dbReference>
<evidence type="ECO:0000256" key="9">
    <source>
        <dbReference type="ARBA" id="ARBA00023157"/>
    </source>
</evidence>
<organism evidence="13 14">
    <name type="scientific">Pseudolycoriella hygida</name>
    <dbReference type="NCBI Taxonomy" id="35572"/>
    <lineage>
        <taxon>Eukaryota</taxon>
        <taxon>Metazoa</taxon>
        <taxon>Ecdysozoa</taxon>
        <taxon>Arthropoda</taxon>
        <taxon>Hexapoda</taxon>
        <taxon>Insecta</taxon>
        <taxon>Pterygota</taxon>
        <taxon>Neoptera</taxon>
        <taxon>Endopterygota</taxon>
        <taxon>Diptera</taxon>
        <taxon>Nematocera</taxon>
        <taxon>Sciaroidea</taxon>
        <taxon>Sciaridae</taxon>
        <taxon>Pseudolycoriella</taxon>
    </lineage>
</organism>
<keyword evidence="12" id="KW-0472">Membrane</keyword>
<feature type="compositionally biased region" description="Basic residues" evidence="11">
    <location>
        <begin position="871"/>
        <end position="881"/>
    </location>
</feature>
<feature type="binding site" description="axial binding residue" evidence="10">
    <location>
        <position position="559"/>
    </location>
    <ligand>
        <name>heme b</name>
        <dbReference type="ChEBI" id="CHEBI:60344"/>
    </ligand>
    <ligandPart>
        <name>Fe</name>
        <dbReference type="ChEBI" id="CHEBI:18248"/>
    </ligandPart>
</feature>
<feature type="region of interest" description="Disordered" evidence="11">
    <location>
        <begin position="927"/>
        <end position="948"/>
    </location>
</feature>
<evidence type="ECO:0000256" key="11">
    <source>
        <dbReference type="SAM" id="MobiDB-lite"/>
    </source>
</evidence>
<feature type="region of interest" description="Disordered" evidence="11">
    <location>
        <begin position="1039"/>
        <end position="1200"/>
    </location>
</feature>
<evidence type="ECO:0000256" key="3">
    <source>
        <dbReference type="ARBA" id="ARBA00022559"/>
    </source>
</evidence>
<feature type="compositionally biased region" description="Basic and acidic residues" evidence="11">
    <location>
        <begin position="1473"/>
        <end position="1505"/>
    </location>
</feature>
<feature type="compositionally biased region" description="Basic residues" evidence="11">
    <location>
        <begin position="1511"/>
        <end position="1521"/>
    </location>
</feature>
<dbReference type="GO" id="GO:0005576">
    <property type="term" value="C:extracellular region"/>
    <property type="evidence" value="ECO:0007669"/>
    <property type="project" value="UniProtKB-SubCell"/>
</dbReference>
<dbReference type="PANTHER" id="PTHR11475:SF109">
    <property type="entry name" value="CHORION PEROXIDASE-LIKE PROTEIN"/>
    <property type="match status" value="1"/>
</dbReference>
<dbReference type="GO" id="GO:0006979">
    <property type="term" value="P:response to oxidative stress"/>
    <property type="evidence" value="ECO:0007669"/>
    <property type="project" value="InterPro"/>
</dbReference>
<dbReference type="Gene3D" id="1.10.640.10">
    <property type="entry name" value="Haem peroxidase domain superfamily, animal type"/>
    <property type="match status" value="1"/>
</dbReference>
<feature type="transmembrane region" description="Helical" evidence="12">
    <location>
        <begin position="21"/>
        <end position="40"/>
    </location>
</feature>
<dbReference type="GO" id="GO:0004601">
    <property type="term" value="F:peroxidase activity"/>
    <property type="evidence" value="ECO:0007669"/>
    <property type="project" value="UniProtKB-KW"/>
</dbReference>
<evidence type="ECO:0000256" key="2">
    <source>
        <dbReference type="ARBA" id="ARBA00022525"/>
    </source>
</evidence>
<feature type="region of interest" description="Disordered" evidence="11">
    <location>
        <begin position="234"/>
        <end position="260"/>
    </location>
</feature>
<feature type="region of interest" description="Disordered" evidence="11">
    <location>
        <begin position="863"/>
        <end position="914"/>
    </location>
</feature>
<dbReference type="SUPFAM" id="SSF48113">
    <property type="entry name" value="Heme-dependent peroxidases"/>
    <property type="match status" value="1"/>
</dbReference>
<evidence type="ECO:0000313" key="14">
    <source>
        <dbReference type="Proteomes" id="UP001151699"/>
    </source>
</evidence>
<reference evidence="13" key="1">
    <citation type="submission" date="2022-07" db="EMBL/GenBank/DDBJ databases">
        <authorList>
            <person name="Trinca V."/>
            <person name="Uliana J.V.C."/>
            <person name="Torres T.T."/>
            <person name="Ward R.J."/>
            <person name="Monesi N."/>
        </authorList>
    </citation>
    <scope>NUCLEOTIDE SEQUENCE</scope>
    <source>
        <strain evidence="13">HSMRA1968</strain>
        <tissue evidence="13">Whole embryos</tissue>
    </source>
</reference>
<dbReference type="GO" id="GO:0020037">
    <property type="term" value="F:heme binding"/>
    <property type="evidence" value="ECO:0007669"/>
    <property type="project" value="InterPro"/>
</dbReference>
<keyword evidence="6" id="KW-0732">Signal</keyword>
<name>A0A9Q0MVP6_9DIPT</name>